<dbReference type="FunFam" id="1.20.1280.290:FF:000001">
    <property type="entry name" value="Bidirectional sugar transporter SWEET"/>
    <property type="match status" value="1"/>
</dbReference>
<keyword evidence="8 11" id="KW-1133">Transmembrane helix</keyword>
<dbReference type="InterPro" id="IPR047664">
    <property type="entry name" value="SWEET"/>
</dbReference>
<comment type="function">
    <text evidence="10">Mediates both low-affinity uptake and efflux of sugar across the plasma membrane.</text>
</comment>
<feature type="transmembrane region" description="Helical" evidence="11">
    <location>
        <begin position="166"/>
        <end position="187"/>
    </location>
</feature>
<feature type="transmembrane region" description="Helical" evidence="11">
    <location>
        <begin position="70"/>
        <end position="93"/>
    </location>
</feature>
<evidence type="ECO:0000313" key="12">
    <source>
        <dbReference type="EMBL" id="KAK1390324.1"/>
    </source>
</evidence>
<comment type="subcellular location">
    <subcellularLocation>
        <location evidence="1 11">Cell membrane</location>
        <topology evidence="1 11">Multi-pass membrane protein</topology>
    </subcellularLocation>
</comment>
<feature type="transmembrane region" description="Helical" evidence="11">
    <location>
        <begin position="46"/>
        <end position="64"/>
    </location>
</feature>
<comment type="caution">
    <text evidence="12">The sequence shown here is derived from an EMBL/GenBank/DDBJ whole genome shotgun (WGS) entry which is preliminary data.</text>
</comment>
<evidence type="ECO:0000256" key="4">
    <source>
        <dbReference type="ARBA" id="ARBA00022475"/>
    </source>
</evidence>
<accession>A0AAD8IQP2</accession>
<evidence type="ECO:0000256" key="6">
    <source>
        <dbReference type="ARBA" id="ARBA00022692"/>
    </source>
</evidence>
<keyword evidence="7" id="KW-0677">Repeat</keyword>
<keyword evidence="5 11" id="KW-0762">Sugar transport</keyword>
<dbReference type="GO" id="GO:0005886">
    <property type="term" value="C:plasma membrane"/>
    <property type="evidence" value="ECO:0007669"/>
    <property type="project" value="UniProtKB-SubCell"/>
</dbReference>
<dbReference type="GO" id="GO:0051119">
    <property type="term" value="F:sugar transmembrane transporter activity"/>
    <property type="evidence" value="ECO:0007669"/>
    <property type="project" value="InterPro"/>
</dbReference>
<feature type="transmembrane region" description="Helical" evidence="11">
    <location>
        <begin position="193"/>
        <end position="214"/>
    </location>
</feature>
<feature type="transmembrane region" description="Helical" evidence="11">
    <location>
        <begin position="6"/>
        <end position="25"/>
    </location>
</feature>
<evidence type="ECO:0000256" key="5">
    <source>
        <dbReference type="ARBA" id="ARBA00022597"/>
    </source>
</evidence>
<keyword evidence="13" id="KW-1185">Reference proteome</keyword>
<reference evidence="12" key="2">
    <citation type="submission" date="2023-05" db="EMBL/GenBank/DDBJ databases">
        <authorList>
            <person name="Schelkunov M.I."/>
        </authorList>
    </citation>
    <scope>NUCLEOTIDE SEQUENCE</scope>
    <source>
        <strain evidence="12">Hsosn_3</strain>
        <tissue evidence="12">Leaf</tissue>
    </source>
</reference>
<sequence>MVNIMLARTIIGGIGNAISLGLFLSPLPTFIRIVKNKAVEGFKPDPYLAAIINCLFWVLYGTPFVHPGNILVVTINGVGFVIELVYLLIFLLYSNDNKQRKYVGGIILLEFVVFILVSGLVLGIVPSISKRSTIIGIICILFNILMYGSPLTVIRKVMRTKSVEFMPFWLSATGTLNGACWLVYGLLRFDINLVIPNGLGFFFGLVQLVIYAWFYEKTPSGDKKQAKLEVQLPENIV</sequence>
<reference evidence="12" key="1">
    <citation type="submission" date="2023-02" db="EMBL/GenBank/DDBJ databases">
        <title>Genome of toxic invasive species Heracleum sosnowskyi carries increased number of genes despite the absence of recent whole-genome duplications.</title>
        <authorList>
            <person name="Schelkunov M."/>
            <person name="Shtratnikova V."/>
            <person name="Makarenko M."/>
            <person name="Klepikova A."/>
            <person name="Omelchenko D."/>
            <person name="Novikova G."/>
            <person name="Obukhova E."/>
            <person name="Bogdanov V."/>
            <person name="Penin A."/>
            <person name="Logacheva M."/>
        </authorList>
    </citation>
    <scope>NUCLEOTIDE SEQUENCE</scope>
    <source>
        <strain evidence="12">Hsosn_3</strain>
        <tissue evidence="12">Leaf</tissue>
    </source>
</reference>
<keyword evidence="9 11" id="KW-0472">Membrane</keyword>
<evidence type="ECO:0000256" key="1">
    <source>
        <dbReference type="ARBA" id="ARBA00004651"/>
    </source>
</evidence>
<dbReference type="GO" id="GO:0051260">
    <property type="term" value="P:protein homooligomerization"/>
    <property type="evidence" value="ECO:0007669"/>
    <property type="project" value="UniProtKB-ARBA"/>
</dbReference>
<evidence type="ECO:0000256" key="9">
    <source>
        <dbReference type="ARBA" id="ARBA00023136"/>
    </source>
</evidence>
<comment type="similarity">
    <text evidence="2 11">Belongs to the SWEET sugar transporter family.</text>
</comment>
<dbReference type="InterPro" id="IPR004316">
    <property type="entry name" value="SWEET_rpt"/>
</dbReference>
<evidence type="ECO:0000313" key="13">
    <source>
        <dbReference type="Proteomes" id="UP001237642"/>
    </source>
</evidence>
<feature type="transmembrane region" description="Helical" evidence="11">
    <location>
        <begin position="105"/>
        <end position="128"/>
    </location>
</feature>
<evidence type="ECO:0000256" key="3">
    <source>
        <dbReference type="ARBA" id="ARBA00022448"/>
    </source>
</evidence>
<evidence type="ECO:0000256" key="10">
    <source>
        <dbReference type="ARBA" id="ARBA00037238"/>
    </source>
</evidence>
<gene>
    <name evidence="12" type="ORF">POM88_018502</name>
</gene>
<dbReference type="Pfam" id="PF03083">
    <property type="entry name" value="MtN3_slv"/>
    <property type="match status" value="2"/>
</dbReference>
<dbReference type="Proteomes" id="UP001237642">
    <property type="component" value="Unassembled WGS sequence"/>
</dbReference>
<dbReference type="Gene3D" id="1.20.1280.290">
    <property type="match status" value="2"/>
</dbReference>
<name>A0AAD8IQP2_9APIA</name>
<evidence type="ECO:0000256" key="8">
    <source>
        <dbReference type="ARBA" id="ARBA00022989"/>
    </source>
</evidence>
<dbReference type="PANTHER" id="PTHR10791:SF30">
    <property type="entry name" value="SUGAR TRANSPORTER SWEET1"/>
    <property type="match status" value="1"/>
</dbReference>
<proteinExistence type="inferred from homology"/>
<dbReference type="PANTHER" id="PTHR10791">
    <property type="entry name" value="RAG1-ACTIVATING PROTEIN 1"/>
    <property type="match status" value="1"/>
</dbReference>
<dbReference type="EMBL" id="JAUIZM010000004">
    <property type="protein sequence ID" value="KAK1390324.1"/>
    <property type="molecule type" value="Genomic_DNA"/>
</dbReference>
<evidence type="ECO:0000256" key="7">
    <source>
        <dbReference type="ARBA" id="ARBA00022737"/>
    </source>
</evidence>
<comment type="function">
    <text evidence="11">Mediates both low-affinity uptake and efflux of sugar across the membrane.</text>
</comment>
<keyword evidence="3 11" id="KW-0813">Transport</keyword>
<keyword evidence="4" id="KW-1003">Cell membrane</keyword>
<evidence type="ECO:0000256" key="11">
    <source>
        <dbReference type="RuleBase" id="RU910715"/>
    </source>
</evidence>
<keyword evidence="6 11" id="KW-0812">Transmembrane</keyword>
<evidence type="ECO:0000256" key="2">
    <source>
        <dbReference type="ARBA" id="ARBA00007809"/>
    </source>
</evidence>
<dbReference type="AlphaFoldDB" id="A0AAD8IQP2"/>
<feature type="transmembrane region" description="Helical" evidence="11">
    <location>
        <begin position="134"/>
        <end position="154"/>
    </location>
</feature>
<dbReference type="FunFam" id="1.20.1280.290:FF:000002">
    <property type="entry name" value="Bidirectional sugar transporter SWEET"/>
    <property type="match status" value="1"/>
</dbReference>
<organism evidence="12 13">
    <name type="scientific">Heracleum sosnowskyi</name>
    <dbReference type="NCBI Taxonomy" id="360622"/>
    <lineage>
        <taxon>Eukaryota</taxon>
        <taxon>Viridiplantae</taxon>
        <taxon>Streptophyta</taxon>
        <taxon>Embryophyta</taxon>
        <taxon>Tracheophyta</taxon>
        <taxon>Spermatophyta</taxon>
        <taxon>Magnoliopsida</taxon>
        <taxon>eudicotyledons</taxon>
        <taxon>Gunneridae</taxon>
        <taxon>Pentapetalae</taxon>
        <taxon>asterids</taxon>
        <taxon>campanulids</taxon>
        <taxon>Apiales</taxon>
        <taxon>Apiaceae</taxon>
        <taxon>Apioideae</taxon>
        <taxon>apioid superclade</taxon>
        <taxon>Tordylieae</taxon>
        <taxon>Tordyliinae</taxon>
        <taxon>Heracleum</taxon>
    </lineage>
</organism>
<protein>
    <recommendedName>
        <fullName evidence="11">Bidirectional sugar transporter SWEET</fullName>
    </recommendedName>
</protein>